<evidence type="ECO:0000313" key="7">
    <source>
        <dbReference type="EMBL" id="MPW26349.1"/>
    </source>
</evidence>
<dbReference type="Gene3D" id="3.40.50.150">
    <property type="entry name" value="Vaccinia Virus protein VP39"/>
    <property type="match status" value="1"/>
</dbReference>
<gene>
    <name evidence="7" type="primary">rlmD</name>
    <name evidence="7" type="ORF">GC105_11175</name>
</gene>
<dbReference type="PANTHER" id="PTHR11061">
    <property type="entry name" value="RNA M5U METHYLTRANSFERASE"/>
    <property type="match status" value="1"/>
</dbReference>
<dbReference type="PROSITE" id="PS01230">
    <property type="entry name" value="TRMA_1"/>
    <property type="match status" value="1"/>
</dbReference>
<feature type="active site" description="Nucleophile" evidence="4">
    <location>
        <position position="410"/>
    </location>
</feature>
<dbReference type="PROSITE" id="PS50926">
    <property type="entry name" value="TRAM"/>
    <property type="match status" value="1"/>
</dbReference>
<reference evidence="7 8" key="1">
    <citation type="submission" date="2019-10" db="EMBL/GenBank/DDBJ databases">
        <title>Alkalibaculum tamaniensis sp.nov., a new alkaliphilic acetogen, isolated on methoxylated aromatics from a mud volcano.</title>
        <authorList>
            <person name="Khomyakova M.A."/>
            <person name="Merkel A.Y."/>
            <person name="Bonch-Osmolovskaya E.A."/>
            <person name="Slobodkin A.I."/>
        </authorList>
    </citation>
    <scope>NUCLEOTIDE SEQUENCE [LARGE SCALE GENOMIC DNA]</scope>
    <source>
        <strain evidence="7 8">M08DMB</strain>
    </source>
</reference>
<feature type="domain" description="TRAM" evidence="6">
    <location>
        <begin position="4"/>
        <end position="62"/>
    </location>
</feature>
<feature type="binding site" evidence="4">
    <location>
        <position position="335"/>
    </location>
    <ligand>
        <name>S-adenosyl-L-methionine</name>
        <dbReference type="ChEBI" id="CHEBI:59789"/>
    </ligand>
</feature>
<dbReference type="Pfam" id="PF01938">
    <property type="entry name" value="TRAM"/>
    <property type="match status" value="1"/>
</dbReference>
<dbReference type="FunFam" id="2.40.50.140:FF:000097">
    <property type="entry name" value="23S rRNA (uracil(1939)-C(5))-methyltransferase RlmD"/>
    <property type="match status" value="1"/>
</dbReference>
<evidence type="ECO:0000256" key="3">
    <source>
        <dbReference type="ARBA" id="ARBA00022691"/>
    </source>
</evidence>
<proteinExistence type="inferred from homology"/>
<dbReference type="SUPFAM" id="SSF50249">
    <property type="entry name" value="Nucleic acid-binding proteins"/>
    <property type="match status" value="1"/>
</dbReference>
<keyword evidence="2 4" id="KW-0808">Transferase</keyword>
<keyword evidence="3 4" id="KW-0949">S-adenosyl-L-methionine</keyword>
<dbReference type="RefSeq" id="WP_152804773.1">
    <property type="nucleotide sequence ID" value="NZ_WHNX01000017.1"/>
</dbReference>
<evidence type="ECO:0000313" key="8">
    <source>
        <dbReference type="Proteomes" id="UP000440004"/>
    </source>
</evidence>
<feature type="binding site" evidence="4">
    <location>
        <position position="314"/>
    </location>
    <ligand>
        <name>S-adenosyl-L-methionine</name>
        <dbReference type="ChEBI" id="CHEBI:59789"/>
    </ligand>
</feature>
<dbReference type="NCBIfam" id="TIGR00479">
    <property type="entry name" value="rumA"/>
    <property type="match status" value="1"/>
</dbReference>
<dbReference type="FunFam" id="2.40.50.1070:FF:000003">
    <property type="entry name" value="23S rRNA (Uracil-5-)-methyltransferase RumA"/>
    <property type="match status" value="1"/>
</dbReference>
<dbReference type="GO" id="GO:0070041">
    <property type="term" value="F:rRNA (uridine-C5-)-methyltransferase activity"/>
    <property type="evidence" value="ECO:0007669"/>
    <property type="project" value="UniProtKB-ARBA"/>
</dbReference>
<protein>
    <submittedName>
        <fullName evidence="7">23S rRNA (Uracil(1939)-C(5))-methyltransferase RlmD</fullName>
        <ecNumber evidence="7">2.1.1.190</ecNumber>
    </submittedName>
</protein>
<dbReference type="Gene3D" id="2.40.50.1070">
    <property type="match status" value="1"/>
</dbReference>
<evidence type="ECO:0000256" key="1">
    <source>
        <dbReference type="ARBA" id="ARBA00022603"/>
    </source>
</evidence>
<comment type="caution">
    <text evidence="7">The sequence shown here is derived from an EMBL/GenBank/DDBJ whole genome shotgun (WGS) entry which is preliminary data.</text>
</comment>
<dbReference type="InterPro" id="IPR002792">
    <property type="entry name" value="TRAM_dom"/>
</dbReference>
<dbReference type="AlphaFoldDB" id="A0A6A7K9Y1"/>
<dbReference type="PROSITE" id="PS51687">
    <property type="entry name" value="SAM_MT_RNA_M5U"/>
    <property type="match status" value="1"/>
</dbReference>
<dbReference type="InterPro" id="IPR030390">
    <property type="entry name" value="MeTrfase_TrmA_AS"/>
</dbReference>
<comment type="similarity">
    <text evidence="4">Belongs to the class I-like SAM-binding methyltransferase superfamily. RNA M5U methyltransferase family.</text>
</comment>
<keyword evidence="8" id="KW-1185">Reference proteome</keyword>
<dbReference type="Pfam" id="PF05958">
    <property type="entry name" value="tRNA_U5-meth_tr"/>
    <property type="match status" value="1"/>
</dbReference>
<evidence type="ECO:0000256" key="5">
    <source>
        <dbReference type="PROSITE-ProRule" id="PRU10015"/>
    </source>
</evidence>
<dbReference type="EC" id="2.1.1.190" evidence="7"/>
<dbReference type="InterPro" id="IPR029063">
    <property type="entry name" value="SAM-dependent_MTases_sf"/>
</dbReference>
<evidence type="ECO:0000259" key="6">
    <source>
        <dbReference type="PROSITE" id="PS50926"/>
    </source>
</evidence>
<feature type="binding site" evidence="4">
    <location>
        <position position="383"/>
    </location>
    <ligand>
        <name>S-adenosyl-L-methionine</name>
        <dbReference type="ChEBI" id="CHEBI:59789"/>
    </ligand>
</feature>
<evidence type="ECO:0000256" key="4">
    <source>
        <dbReference type="PROSITE-ProRule" id="PRU01024"/>
    </source>
</evidence>
<dbReference type="Gene3D" id="2.40.50.140">
    <property type="entry name" value="Nucleic acid-binding proteins"/>
    <property type="match status" value="1"/>
</dbReference>
<keyword evidence="1 4" id="KW-0489">Methyltransferase</keyword>
<dbReference type="InterPro" id="IPR012340">
    <property type="entry name" value="NA-bd_OB-fold"/>
</dbReference>
<name>A0A6A7K9Y1_9FIRM</name>
<dbReference type="Proteomes" id="UP000440004">
    <property type="component" value="Unassembled WGS sequence"/>
</dbReference>
<dbReference type="GO" id="GO:0070475">
    <property type="term" value="P:rRNA base methylation"/>
    <property type="evidence" value="ECO:0007669"/>
    <property type="project" value="TreeGrafter"/>
</dbReference>
<evidence type="ECO:0000256" key="2">
    <source>
        <dbReference type="ARBA" id="ARBA00022679"/>
    </source>
</evidence>
<organism evidence="7 8">
    <name type="scientific">Alkalibaculum sporogenes</name>
    <dbReference type="NCBI Taxonomy" id="2655001"/>
    <lineage>
        <taxon>Bacteria</taxon>
        <taxon>Bacillati</taxon>
        <taxon>Bacillota</taxon>
        <taxon>Clostridia</taxon>
        <taxon>Eubacteriales</taxon>
        <taxon>Eubacteriaceae</taxon>
        <taxon>Alkalibaculum</taxon>
    </lineage>
</organism>
<dbReference type="SUPFAM" id="SSF53335">
    <property type="entry name" value="S-adenosyl-L-methionine-dependent methyltransferases"/>
    <property type="match status" value="1"/>
</dbReference>
<feature type="active site" evidence="5">
    <location>
        <position position="410"/>
    </location>
</feature>
<dbReference type="PANTHER" id="PTHR11061:SF30">
    <property type="entry name" value="TRNA (URACIL(54)-C(5))-METHYLTRANSFERASE"/>
    <property type="match status" value="1"/>
</dbReference>
<sequence>MDRLYKKGEIVTLNIEDISSKGEGIGKYNGYTIFVEGVLPDEKIRAKITKVKSNYAIGSLDKIIEQSKNRRTPPCVFFEDCGGCQIQNLEYKEQLKIKRKIIVDALERIGNLKNIQDKVKSTLGMKEPYEYRNKAQYKVSQDATLGFYKKKSHEIIPINHCKIQSGQSESTMKYINEFIQKNNISIYNEETHQGIFRGVVERVSNFNNEVMLIFVVNVKKIKFSKELIEHIKKYLPNVVSIYININMNKTNVVLSKTNKLIYGKEKITDSIGTLKYEISPLSFFQVNPIQTKVLYDKVVEFAELTGVETVFDLYCGIGTISLYLAKNSGRVYGVEVVEEAIKDAQDNMKLNNVDNVEFTLGKSEEKIVELLKQGIKADIVIVDPPRKGCDEKLLDAIITMSPQKVIYISCNPATLARDLKVLNVGGYNIEEVQPVDMFAHTMHVETIVALYKKD</sequence>
<dbReference type="CDD" id="cd02440">
    <property type="entry name" value="AdoMet_MTases"/>
    <property type="match status" value="1"/>
</dbReference>
<dbReference type="EMBL" id="WHNX01000017">
    <property type="protein sequence ID" value="MPW26349.1"/>
    <property type="molecule type" value="Genomic_DNA"/>
</dbReference>
<feature type="binding site" evidence="4">
    <location>
        <position position="285"/>
    </location>
    <ligand>
        <name>S-adenosyl-L-methionine</name>
        <dbReference type="ChEBI" id="CHEBI:59789"/>
    </ligand>
</feature>
<dbReference type="FunFam" id="3.40.50.150:FF:000009">
    <property type="entry name" value="23S rRNA (Uracil(1939)-C(5))-methyltransferase RlmD"/>
    <property type="match status" value="1"/>
</dbReference>
<dbReference type="InterPro" id="IPR010280">
    <property type="entry name" value="U5_MeTrfase_fam"/>
</dbReference>
<accession>A0A6A7K9Y1</accession>